<evidence type="ECO:0000256" key="1">
    <source>
        <dbReference type="ARBA" id="ARBA00000971"/>
    </source>
</evidence>
<dbReference type="PRINTS" id="PR00153">
    <property type="entry name" value="CSAPPISMRASE"/>
</dbReference>
<evidence type="ECO:0000256" key="5">
    <source>
        <dbReference type="SAM" id="SignalP"/>
    </source>
</evidence>
<sequence>MLSLLAAAAALRGTPAALGGPAASSTRGGPTALAAPRGVLRTLQRSGLLRLSGGGGGPSDSFSFEDNGARCRVVLPIAEEVGAKQVVYAVANSRLTLGVAGLPLAIDDEALWGRVIADECYWEIDEVGGRRCVVVELEKRDPLTWEYLLQSQYTPPDQSVTERCFLDISIDGEAAGRIEVGLYGKQVPKTVANFRALCTGEKGEGAAGVPLSYANSKFHRVIPGFMLQGGDFTRGDGAGGESIYGERFADEDFGIKHTREGLLSMANSGPDSNGSQFFITAAETPWLDGKHCVFGEVLDGMDVVRKIESLGDASGSPSKEIVIAACGVLE</sequence>
<keyword evidence="5" id="KW-0732">Signal</keyword>
<feature type="signal peptide" evidence="5">
    <location>
        <begin position="1"/>
        <end position="19"/>
    </location>
</feature>
<dbReference type="Pfam" id="PF00160">
    <property type="entry name" value="Pro_isomerase"/>
    <property type="match status" value="1"/>
</dbReference>
<accession>A0AB34J878</accession>
<dbReference type="CDD" id="cd01926">
    <property type="entry name" value="cyclophilin_ABH_like"/>
    <property type="match status" value="1"/>
</dbReference>
<dbReference type="Gene3D" id="2.40.100.10">
    <property type="entry name" value="Cyclophilin-like"/>
    <property type="match status" value="1"/>
</dbReference>
<dbReference type="GO" id="GO:0006457">
    <property type="term" value="P:protein folding"/>
    <property type="evidence" value="ECO:0007669"/>
    <property type="project" value="InterPro"/>
</dbReference>
<dbReference type="PANTHER" id="PTHR11071:SF561">
    <property type="entry name" value="PEPTIDYL-PROLYL CIS-TRANS ISOMERASE D-RELATED"/>
    <property type="match status" value="1"/>
</dbReference>
<dbReference type="FunFam" id="2.40.100.10:FF:000013">
    <property type="entry name" value="Peptidyl-prolyl cis-trans isomerase"/>
    <property type="match status" value="1"/>
</dbReference>
<reference evidence="7 8" key="1">
    <citation type="journal article" date="2024" name="Science">
        <title>Giant polyketide synthase enzymes in the biosynthesis of giant marine polyether toxins.</title>
        <authorList>
            <person name="Fallon T.R."/>
            <person name="Shende V.V."/>
            <person name="Wierzbicki I.H."/>
            <person name="Pendleton A.L."/>
            <person name="Watervoot N.F."/>
            <person name="Auber R.P."/>
            <person name="Gonzalez D.J."/>
            <person name="Wisecaver J.H."/>
            <person name="Moore B.S."/>
        </authorList>
    </citation>
    <scope>NUCLEOTIDE SEQUENCE [LARGE SCALE GENOMIC DNA]</scope>
    <source>
        <strain evidence="7 8">12B1</strain>
    </source>
</reference>
<feature type="chain" id="PRO_5044281675" description="peptidylprolyl isomerase" evidence="5">
    <location>
        <begin position="20"/>
        <end position="330"/>
    </location>
</feature>
<keyword evidence="8" id="KW-1185">Reference proteome</keyword>
<evidence type="ECO:0000313" key="7">
    <source>
        <dbReference type="EMBL" id="KAL1515707.1"/>
    </source>
</evidence>
<dbReference type="InterPro" id="IPR002130">
    <property type="entry name" value="Cyclophilin-type_PPIase_dom"/>
</dbReference>
<dbReference type="PROSITE" id="PS00170">
    <property type="entry name" value="CSA_PPIASE_1"/>
    <property type="match status" value="1"/>
</dbReference>
<name>A0AB34J878_PRYPA</name>
<keyword evidence="3" id="KW-0697">Rotamase</keyword>
<dbReference type="SUPFAM" id="SSF50891">
    <property type="entry name" value="Cyclophilin-like"/>
    <property type="match status" value="1"/>
</dbReference>
<dbReference type="EMBL" id="JBGBPQ010000011">
    <property type="protein sequence ID" value="KAL1515707.1"/>
    <property type="molecule type" value="Genomic_DNA"/>
</dbReference>
<evidence type="ECO:0000313" key="8">
    <source>
        <dbReference type="Proteomes" id="UP001515480"/>
    </source>
</evidence>
<dbReference type="PROSITE" id="PS50072">
    <property type="entry name" value="CSA_PPIASE_2"/>
    <property type="match status" value="1"/>
</dbReference>
<gene>
    <name evidence="7" type="ORF">AB1Y20_002323</name>
</gene>
<evidence type="ECO:0000259" key="6">
    <source>
        <dbReference type="PROSITE" id="PS50072"/>
    </source>
</evidence>
<dbReference type="AlphaFoldDB" id="A0AB34J878"/>
<evidence type="ECO:0000256" key="2">
    <source>
        <dbReference type="ARBA" id="ARBA00013194"/>
    </source>
</evidence>
<dbReference type="PANTHER" id="PTHR11071">
    <property type="entry name" value="PEPTIDYL-PROLYL CIS-TRANS ISOMERASE"/>
    <property type="match status" value="1"/>
</dbReference>
<evidence type="ECO:0000256" key="4">
    <source>
        <dbReference type="ARBA" id="ARBA00023235"/>
    </source>
</evidence>
<dbReference type="Proteomes" id="UP001515480">
    <property type="component" value="Unassembled WGS sequence"/>
</dbReference>
<dbReference type="InterPro" id="IPR029000">
    <property type="entry name" value="Cyclophilin-like_dom_sf"/>
</dbReference>
<dbReference type="InterPro" id="IPR020892">
    <property type="entry name" value="Cyclophilin-type_PPIase_CS"/>
</dbReference>
<feature type="domain" description="PPIase cyclophilin-type" evidence="6">
    <location>
        <begin position="165"/>
        <end position="328"/>
    </location>
</feature>
<dbReference type="CDD" id="cd06467">
    <property type="entry name" value="p23_NUDC_like"/>
    <property type="match status" value="1"/>
</dbReference>
<dbReference type="GO" id="GO:0005737">
    <property type="term" value="C:cytoplasm"/>
    <property type="evidence" value="ECO:0007669"/>
    <property type="project" value="TreeGrafter"/>
</dbReference>
<dbReference type="Gene3D" id="2.60.40.790">
    <property type="match status" value="1"/>
</dbReference>
<comment type="catalytic activity">
    <reaction evidence="1">
        <text>[protein]-peptidylproline (omega=180) = [protein]-peptidylproline (omega=0)</text>
        <dbReference type="Rhea" id="RHEA:16237"/>
        <dbReference type="Rhea" id="RHEA-COMP:10747"/>
        <dbReference type="Rhea" id="RHEA-COMP:10748"/>
        <dbReference type="ChEBI" id="CHEBI:83833"/>
        <dbReference type="ChEBI" id="CHEBI:83834"/>
        <dbReference type="EC" id="5.2.1.8"/>
    </reaction>
</comment>
<organism evidence="7 8">
    <name type="scientific">Prymnesium parvum</name>
    <name type="common">Toxic golden alga</name>
    <dbReference type="NCBI Taxonomy" id="97485"/>
    <lineage>
        <taxon>Eukaryota</taxon>
        <taxon>Haptista</taxon>
        <taxon>Haptophyta</taxon>
        <taxon>Prymnesiophyceae</taxon>
        <taxon>Prymnesiales</taxon>
        <taxon>Prymnesiaceae</taxon>
        <taxon>Prymnesium</taxon>
    </lineage>
</organism>
<proteinExistence type="predicted"/>
<keyword evidence="4" id="KW-0413">Isomerase</keyword>
<protein>
    <recommendedName>
        <fullName evidence="2">peptidylprolyl isomerase</fullName>
        <ecNumber evidence="2">5.2.1.8</ecNumber>
    </recommendedName>
</protein>
<dbReference type="InterPro" id="IPR008978">
    <property type="entry name" value="HSP20-like_chaperone"/>
</dbReference>
<comment type="caution">
    <text evidence="7">The sequence shown here is derived from an EMBL/GenBank/DDBJ whole genome shotgun (WGS) entry which is preliminary data.</text>
</comment>
<evidence type="ECO:0000256" key="3">
    <source>
        <dbReference type="ARBA" id="ARBA00023110"/>
    </source>
</evidence>
<dbReference type="SUPFAM" id="SSF49764">
    <property type="entry name" value="HSP20-like chaperones"/>
    <property type="match status" value="1"/>
</dbReference>
<dbReference type="GO" id="GO:0003755">
    <property type="term" value="F:peptidyl-prolyl cis-trans isomerase activity"/>
    <property type="evidence" value="ECO:0007669"/>
    <property type="project" value="UniProtKB-KW"/>
</dbReference>
<dbReference type="EC" id="5.2.1.8" evidence="2"/>
<dbReference type="GO" id="GO:0016018">
    <property type="term" value="F:cyclosporin A binding"/>
    <property type="evidence" value="ECO:0007669"/>
    <property type="project" value="TreeGrafter"/>
</dbReference>